<organism evidence="1 2">
    <name type="scientific">Lindgomyces ingoldianus</name>
    <dbReference type="NCBI Taxonomy" id="673940"/>
    <lineage>
        <taxon>Eukaryota</taxon>
        <taxon>Fungi</taxon>
        <taxon>Dikarya</taxon>
        <taxon>Ascomycota</taxon>
        <taxon>Pezizomycotina</taxon>
        <taxon>Dothideomycetes</taxon>
        <taxon>Pleosporomycetidae</taxon>
        <taxon>Pleosporales</taxon>
        <taxon>Lindgomycetaceae</taxon>
        <taxon>Lindgomyces</taxon>
    </lineage>
</organism>
<accession>A0ACB6QW01</accession>
<evidence type="ECO:0000313" key="2">
    <source>
        <dbReference type="Proteomes" id="UP000799755"/>
    </source>
</evidence>
<dbReference type="Proteomes" id="UP000799755">
    <property type="component" value="Unassembled WGS sequence"/>
</dbReference>
<evidence type="ECO:0000313" key="1">
    <source>
        <dbReference type="EMBL" id="KAF2471178.1"/>
    </source>
</evidence>
<sequence length="127" mass="14401">MKAREVQPPSPPQAQRKGGSDDSENVWEPLRTLLSVHTEEVSNGRESILISRLAQAHLRHRQQFSYWRRHKEKLAQHSIKSSHQALASRERGFMARNTPARNISTPENLLPQAPSVTTATLLQIPPQ</sequence>
<gene>
    <name evidence="1" type="ORF">BDR25DRAFT_313804</name>
</gene>
<keyword evidence="2" id="KW-1185">Reference proteome</keyword>
<protein>
    <submittedName>
        <fullName evidence="1">Uncharacterized protein</fullName>
    </submittedName>
</protein>
<reference evidence="1" key="1">
    <citation type="journal article" date="2020" name="Stud. Mycol.">
        <title>101 Dothideomycetes genomes: a test case for predicting lifestyles and emergence of pathogens.</title>
        <authorList>
            <person name="Haridas S."/>
            <person name="Albert R."/>
            <person name="Binder M."/>
            <person name="Bloem J."/>
            <person name="Labutti K."/>
            <person name="Salamov A."/>
            <person name="Andreopoulos B."/>
            <person name="Baker S."/>
            <person name="Barry K."/>
            <person name="Bills G."/>
            <person name="Bluhm B."/>
            <person name="Cannon C."/>
            <person name="Castanera R."/>
            <person name="Culley D."/>
            <person name="Daum C."/>
            <person name="Ezra D."/>
            <person name="Gonzalez J."/>
            <person name="Henrissat B."/>
            <person name="Kuo A."/>
            <person name="Liang C."/>
            <person name="Lipzen A."/>
            <person name="Lutzoni F."/>
            <person name="Magnuson J."/>
            <person name="Mondo S."/>
            <person name="Nolan M."/>
            <person name="Ohm R."/>
            <person name="Pangilinan J."/>
            <person name="Park H.-J."/>
            <person name="Ramirez L."/>
            <person name="Alfaro M."/>
            <person name="Sun H."/>
            <person name="Tritt A."/>
            <person name="Yoshinaga Y."/>
            <person name="Zwiers L.-H."/>
            <person name="Turgeon B."/>
            <person name="Goodwin S."/>
            <person name="Spatafora J."/>
            <person name="Crous P."/>
            <person name="Grigoriev I."/>
        </authorList>
    </citation>
    <scope>NUCLEOTIDE SEQUENCE</scope>
    <source>
        <strain evidence="1">ATCC 200398</strain>
    </source>
</reference>
<dbReference type="EMBL" id="MU003505">
    <property type="protein sequence ID" value="KAF2471178.1"/>
    <property type="molecule type" value="Genomic_DNA"/>
</dbReference>
<proteinExistence type="predicted"/>
<name>A0ACB6QW01_9PLEO</name>
<comment type="caution">
    <text evidence="1">The sequence shown here is derived from an EMBL/GenBank/DDBJ whole genome shotgun (WGS) entry which is preliminary data.</text>
</comment>